<proteinExistence type="predicted"/>
<protein>
    <recommendedName>
        <fullName evidence="3">Amine oxidase domain-containing protein</fullName>
    </recommendedName>
</protein>
<dbReference type="RefSeq" id="XP_026604152.1">
    <property type="nucleotide sequence ID" value="XM_026746672.1"/>
</dbReference>
<comment type="caution">
    <text evidence="1">The sequence shown here is derived from an EMBL/GenBank/DDBJ whole genome shotgun (WGS) entry which is preliminary data.</text>
</comment>
<sequence>MASNNPGRRDPVPPKSCLRYDVNVLQDIPVSRFGEVFITLNSLSPPHPSLVQGIWEFTEPEPSAESLDAQSRLALIQNTRGLSYGFCWTGRGLLEDSITSGLKMAVEDLGATVPFDVAFHPQSLDSTDFLYKRSGLRYNVFKTVLEAIRTMVLVLEIILLLLGRIHTPGSRVRSRLSLSRKSRT</sequence>
<dbReference type="EMBL" id="PVWQ01000005">
    <property type="protein sequence ID" value="RDW81099.1"/>
    <property type="molecule type" value="Genomic_DNA"/>
</dbReference>
<dbReference type="OrthoDB" id="5977668at2759"/>
<dbReference type="STRING" id="1810919.A0A3D8S485"/>
<evidence type="ECO:0000313" key="2">
    <source>
        <dbReference type="Proteomes" id="UP000256690"/>
    </source>
</evidence>
<accession>A0A3D8S485</accession>
<evidence type="ECO:0000313" key="1">
    <source>
        <dbReference type="EMBL" id="RDW81099.1"/>
    </source>
</evidence>
<organism evidence="1 2">
    <name type="scientific">Aspergillus mulundensis</name>
    <dbReference type="NCBI Taxonomy" id="1810919"/>
    <lineage>
        <taxon>Eukaryota</taxon>
        <taxon>Fungi</taxon>
        <taxon>Dikarya</taxon>
        <taxon>Ascomycota</taxon>
        <taxon>Pezizomycotina</taxon>
        <taxon>Eurotiomycetes</taxon>
        <taxon>Eurotiomycetidae</taxon>
        <taxon>Eurotiales</taxon>
        <taxon>Aspergillaceae</taxon>
        <taxon>Aspergillus</taxon>
        <taxon>Aspergillus subgen. Nidulantes</taxon>
    </lineage>
</organism>
<dbReference type="GeneID" id="38115026"/>
<reference evidence="1 2" key="1">
    <citation type="journal article" date="2018" name="IMA Fungus">
        <title>IMA Genome-F 9: Draft genome sequence of Annulohypoxylon stygium, Aspergillus mulundensis, Berkeleyomyces basicola (syn. Thielaviopsis basicola), Ceratocystis smalleyi, two Cercospora beticola strains, Coleophoma cylindrospora, Fusarium fracticaudum, Phialophora cf. hyalina, and Morchella septimelata.</title>
        <authorList>
            <person name="Wingfield B.D."/>
            <person name="Bills G.F."/>
            <person name="Dong Y."/>
            <person name="Huang W."/>
            <person name="Nel W.J."/>
            <person name="Swalarsk-Parry B.S."/>
            <person name="Vaghefi N."/>
            <person name="Wilken P.M."/>
            <person name="An Z."/>
            <person name="de Beer Z.W."/>
            <person name="De Vos L."/>
            <person name="Chen L."/>
            <person name="Duong T.A."/>
            <person name="Gao Y."/>
            <person name="Hammerbacher A."/>
            <person name="Kikkert J.R."/>
            <person name="Li Y."/>
            <person name="Li H."/>
            <person name="Li K."/>
            <person name="Li Q."/>
            <person name="Liu X."/>
            <person name="Ma X."/>
            <person name="Naidoo K."/>
            <person name="Pethybridge S.J."/>
            <person name="Sun J."/>
            <person name="Steenkamp E.T."/>
            <person name="van der Nest M.A."/>
            <person name="van Wyk S."/>
            <person name="Wingfield M.J."/>
            <person name="Xiong C."/>
            <person name="Yue Q."/>
            <person name="Zhang X."/>
        </authorList>
    </citation>
    <scope>NUCLEOTIDE SEQUENCE [LARGE SCALE GENOMIC DNA]</scope>
    <source>
        <strain evidence="1 2">DSM 5745</strain>
    </source>
</reference>
<evidence type="ECO:0008006" key="3">
    <source>
        <dbReference type="Google" id="ProtNLM"/>
    </source>
</evidence>
<dbReference type="AlphaFoldDB" id="A0A3D8S485"/>
<gene>
    <name evidence="1" type="ORF">DSM5745_04656</name>
</gene>
<dbReference type="Proteomes" id="UP000256690">
    <property type="component" value="Unassembled WGS sequence"/>
</dbReference>
<keyword evidence="2" id="KW-1185">Reference proteome</keyword>
<name>A0A3D8S485_9EURO</name>